<organism evidence="1 2">
    <name type="scientific">Chryseobacterium rhizoplanae</name>
    <dbReference type="NCBI Taxonomy" id="1609531"/>
    <lineage>
        <taxon>Bacteria</taxon>
        <taxon>Pseudomonadati</taxon>
        <taxon>Bacteroidota</taxon>
        <taxon>Flavobacteriia</taxon>
        <taxon>Flavobacteriales</taxon>
        <taxon>Weeksellaceae</taxon>
        <taxon>Chryseobacterium group</taxon>
        <taxon>Chryseobacterium</taxon>
    </lineage>
</organism>
<dbReference type="AlphaFoldDB" id="A0A521BCU0"/>
<dbReference type="Proteomes" id="UP000316916">
    <property type="component" value="Unassembled WGS sequence"/>
</dbReference>
<gene>
    <name evidence="1" type="ORF">SAMN06265171_101911</name>
</gene>
<evidence type="ECO:0000313" key="1">
    <source>
        <dbReference type="EMBL" id="SMO44916.1"/>
    </source>
</evidence>
<keyword evidence="2" id="KW-1185">Reference proteome</keyword>
<dbReference type="EMBL" id="FXTC01000001">
    <property type="protein sequence ID" value="SMO44916.1"/>
    <property type="molecule type" value="Genomic_DNA"/>
</dbReference>
<evidence type="ECO:0000313" key="2">
    <source>
        <dbReference type="Proteomes" id="UP000316916"/>
    </source>
</evidence>
<protein>
    <submittedName>
        <fullName evidence="1">Uncharacterized protein</fullName>
    </submittedName>
</protein>
<reference evidence="1 2" key="1">
    <citation type="submission" date="2017-05" db="EMBL/GenBank/DDBJ databases">
        <authorList>
            <person name="Varghese N."/>
            <person name="Submissions S."/>
        </authorList>
    </citation>
    <scope>NUCLEOTIDE SEQUENCE [LARGE SCALE GENOMIC DNA]</scope>
    <source>
        <strain evidence="1 2">DSM 29371</strain>
    </source>
</reference>
<sequence length="46" mass="5320">MIKKNFLKNPFKTSVNKHFSTLASNLQNNWSLIEKSSDAQIVKLKK</sequence>
<accession>A0A521BCU0</accession>
<proteinExistence type="predicted"/>
<name>A0A521BCU0_9FLAO</name>